<keyword evidence="1" id="KW-1133">Transmembrane helix</keyword>
<accession>A0A366JN11</accession>
<protein>
    <recommendedName>
        <fullName evidence="6">DUF4044 domain-containing protein</fullName>
    </recommendedName>
</protein>
<keyword evidence="1" id="KW-0812">Transmembrane</keyword>
<evidence type="ECO:0000313" key="3">
    <source>
        <dbReference type="EMBL" id="RBP88303.1"/>
    </source>
</evidence>
<keyword evidence="4" id="KW-1185">Reference proteome</keyword>
<evidence type="ECO:0000313" key="5">
    <source>
        <dbReference type="Proteomes" id="UP000465778"/>
    </source>
</evidence>
<comment type="caution">
    <text evidence="3">The sequence shown here is derived from an EMBL/GenBank/DDBJ whole genome shotgun (WGS) entry which is preliminary data.</text>
</comment>
<organism evidence="3 4">
    <name type="scientific">Cytobacillus firmus</name>
    <name type="common">Bacillus firmus</name>
    <dbReference type="NCBI Taxonomy" id="1399"/>
    <lineage>
        <taxon>Bacteria</taxon>
        <taxon>Bacillati</taxon>
        <taxon>Bacillota</taxon>
        <taxon>Bacilli</taxon>
        <taxon>Bacillales</taxon>
        <taxon>Bacillaceae</taxon>
        <taxon>Cytobacillus</taxon>
    </lineage>
</organism>
<dbReference type="Proteomes" id="UP000465778">
    <property type="component" value="Unassembled WGS sequence"/>
</dbReference>
<evidence type="ECO:0008006" key="6">
    <source>
        <dbReference type="Google" id="ProtNLM"/>
    </source>
</evidence>
<sequence length="31" mass="3605">MYKKQERILMWLAFTVAIIMGLSFIGRIFAG</sequence>
<evidence type="ECO:0000313" key="2">
    <source>
        <dbReference type="EMBL" id="KAF0824277.1"/>
    </source>
</evidence>
<keyword evidence="1" id="KW-0472">Membrane</keyword>
<reference evidence="3 4" key="1">
    <citation type="submission" date="2018-06" db="EMBL/GenBank/DDBJ databases">
        <title>Freshwater and sediment microbial communities from various areas in North America, analyzing microbe dynamics in response to fracking.</title>
        <authorList>
            <person name="Lamendella R."/>
        </authorList>
    </citation>
    <scope>NUCLEOTIDE SEQUENCE [LARGE SCALE GENOMIC DNA]</scope>
    <source>
        <strain evidence="3 4">14_TX</strain>
    </source>
</reference>
<dbReference type="EMBL" id="QNSF01000015">
    <property type="protein sequence ID" value="RBP88303.1"/>
    <property type="molecule type" value="Genomic_DNA"/>
</dbReference>
<gene>
    <name evidence="3" type="ORF">DFO70_11573</name>
    <name evidence="2" type="ORF">KIS1582_1956</name>
</gene>
<dbReference type="EMBL" id="VDEM01000017">
    <property type="protein sequence ID" value="KAF0824277.1"/>
    <property type="molecule type" value="Genomic_DNA"/>
</dbReference>
<name>A0A366JN11_CYTFI</name>
<evidence type="ECO:0000313" key="4">
    <source>
        <dbReference type="Proteomes" id="UP000252731"/>
    </source>
</evidence>
<reference evidence="2 5" key="2">
    <citation type="journal article" date="2020" name="G3 (Bethesda)">
        <title>Whole Genome Sequencing and Comparative Genomics of Two Nematicidal Bacillus Strains Reveals a Wide Range of Possible Virulence Factors.</title>
        <authorList>
            <person name="Susic N."/>
            <person name="Janezic S."/>
            <person name="Rupnik M."/>
            <person name="Geric Stare B."/>
        </authorList>
    </citation>
    <scope>NUCLEOTIDE SEQUENCE [LARGE SCALE GENOMIC DNA]</scope>
    <source>
        <strain evidence="2 5">I-1582</strain>
    </source>
</reference>
<proteinExistence type="predicted"/>
<feature type="transmembrane region" description="Helical" evidence="1">
    <location>
        <begin position="9"/>
        <end position="30"/>
    </location>
</feature>
<dbReference type="Proteomes" id="UP000252731">
    <property type="component" value="Unassembled WGS sequence"/>
</dbReference>
<dbReference type="AlphaFoldDB" id="A0A366JN11"/>
<evidence type="ECO:0000256" key="1">
    <source>
        <dbReference type="SAM" id="Phobius"/>
    </source>
</evidence>